<name>A0ACB8UIQ2_9APHY</name>
<sequence>MHLFNSLVPVLVFACIATAAPHAISNFDSSLGITRRNVPPAGSDLFNPGTLSHPWTPVTNIVEEFVKDETGKKTPSGPVAAF</sequence>
<proteinExistence type="predicted"/>
<dbReference type="EMBL" id="MU274900">
    <property type="protein sequence ID" value="KAI0094258.1"/>
    <property type="molecule type" value="Genomic_DNA"/>
</dbReference>
<reference evidence="1" key="1">
    <citation type="journal article" date="2021" name="Environ. Microbiol.">
        <title>Gene family expansions and transcriptome signatures uncover fungal adaptations to wood decay.</title>
        <authorList>
            <person name="Hage H."/>
            <person name="Miyauchi S."/>
            <person name="Viragh M."/>
            <person name="Drula E."/>
            <person name="Min B."/>
            <person name="Chaduli D."/>
            <person name="Navarro D."/>
            <person name="Favel A."/>
            <person name="Norest M."/>
            <person name="Lesage-Meessen L."/>
            <person name="Balint B."/>
            <person name="Merenyi Z."/>
            <person name="de Eugenio L."/>
            <person name="Morin E."/>
            <person name="Martinez A.T."/>
            <person name="Baldrian P."/>
            <person name="Stursova M."/>
            <person name="Martinez M.J."/>
            <person name="Novotny C."/>
            <person name="Magnuson J.K."/>
            <person name="Spatafora J.W."/>
            <person name="Maurice S."/>
            <person name="Pangilinan J."/>
            <person name="Andreopoulos W."/>
            <person name="LaButti K."/>
            <person name="Hundley H."/>
            <person name="Na H."/>
            <person name="Kuo A."/>
            <person name="Barry K."/>
            <person name="Lipzen A."/>
            <person name="Henrissat B."/>
            <person name="Riley R."/>
            <person name="Ahrendt S."/>
            <person name="Nagy L.G."/>
            <person name="Grigoriev I.V."/>
            <person name="Martin F."/>
            <person name="Rosso M.N."/>
        </authorList>
    </citation>
    <scope>NUCLEOTIDE SEQUENCE</scope>
    <source>
        <strain evidence="1">CBS 384.51</strain>
    </source>
</reference>
<evidence type="ECO:0000313" key="2">
    <source>
        <dbReference type="Proteomes" id="UP001055072"/>
    </source>
</evidence>
<evidence type="ECO:0000313" key="1">
    <source>
        <dbReference type="EMBL" id="KAI0094258.1"/>
    </source>
</evidence>
<gene>
    <name evidence="1" type="ORF">BDY19DRAFT_911986</name>
</gene>
<keyword evidence="2" id="KW-1185">Reference proteome</keyword>
<protein>
    <submittedName>
        <fullName evidence="1">Uncharacterized protein</fullName>
    </submittedName>
</protein>
<organism evidence="1 2">
    <name type="scientific">Irpex rosettiformis</name>
    <dbReference type="NCBI Taxonomy" id="378272"/>
    <lineage>
        <taxon>Eukaryota</taxon>
        <taxon>Fungi</taxon>
        <taxon>Dikarya</taxon>
        <taxon>Basidiomycota</taxon>
        <taxon>Agaricomycotina</taxon>
        <taxon>Agaricomycetes</taxon>
        <taxon>Polyporales</taxon>
        <taxon>Irpicaceae</taxon>
        <taxon>Irpex</taxon>
    </lineage>
</organism>
<dbReference type="Proteomes" id="UP001055072">
    <property type="component" value="Unassembled WGS sequence"/>
</dbReference>
<comment type="caution">
    <text evidence="1">The sequence shown here is derived from an EMBL/GenBank/DDBJ whole genome shotgun (WGS) entry which is preliminary data.</text>
</comment>
<accession>A0ACB8UIQ2</accession>